<dbReference type="Pfam" id="PF05685">
    <property type="entry name" value="Uma2"/>
    <property type="match status" value="1"/>
</dbReference>
<evidence type="ECO:0000313" key="3">
    <source>
        <dbReference type="Proteomes" id="UP001240984"/>
    </source>
</evidence>
<dbReference type="CDD" id="cd06260">
    <property type="entry name" value="DUF820-like"/>
    <property type="match status" value="1"/>
</dbReference>
<keyword evidence="2" id="KW-0255">Endonuclease</keyword>
<accession>A0ABT9N5F6</accession>
<dbReference type="SUPFAM" id="SSF52980">
    <property type="entry name" value="Restriction endonuclease-like"/>
    <property type="match status" value="1"/>
</dbReference>
<dbReference type="InterPro" id="IPR012296">
    <property type="entry name" value="Nuclease_put_TT1808"/>
</dbReference>
<proteinExistence type="predicted"/>
<dbReference type="InterPro" id="IPR011335">
    <property type="entry name" value="Restrct_endonuc-II-like"/>
</dbReference>
<dbReference type="PANTHER" id="PTHR35400">
    <property type="entry name" value="SLR1083 PROTEIN"/>
    <property type="match status" value="1"/>
</dbReference>
<sequence>MSAEAVGSGMPTQVTLDDLAVMAAADENHRYELSPEGVLSVVPPADPDHALLVSRMFAWFLTDGYGPERVVTDCGIDVGGGRVPDLTVWADGMPPRPARSSYAGTAGLLLTVEVVFRGSEAVDRVIKKAEYAKAGIPRYWIVERDPVTTVHRHVLSAETGEYEPAEGRPQPINWLLTTVPDIS</sequence>
<keyword evidence="2" id="KW-0540">Nuclease</keyword>
<gene>
    <name evidence="2" type="ORF">J2S43_007173</name>
</gene>
<dbReference type="PANTHER" id="PTHR35400:SF3">
    <property type="entry name" value="SLL1072 PROTEIN"/>
    <property type="match status" value="1"/>
</dbReference>
<dbReference type="InterPro" id="IPR008538">
    <property type="entry name" value="Uma2"/>
</dbReference>
<evidence type="ECO:0000313" key="2">
    <source>
        <dbReference type="EMBL" id="MDP9798661.1"/>
    </source>
</evidence>
<protein>
    <submittedName>
        <fullName evidence="2">Uma2 family endonuclease</fullName>
    </submittedName>
</protein>
<keyword evidence="2" id="KW-0378">Hydrolase</keyword>
<organism evidence="2 3">
    <name type="scientific">Catenuloplanes nepalensis</name>
    <dbReference type="NCBI Taxonomy" id="587533"/>
    <lineage>
        <taxon>Bacteria</taxon>
        <taxon>Bacillati</taxon>
        <taxon>Actinomycetota</taxon>
        <taxon>Actinomycetes</taxon>
        <taxon>Micromonosporales</taxon>
        <taxon>Micromonosporaceae</taxon>
        <taxon>Catenuloplanes</taxon>
    </lineage>
</organism>
<comment type="caution">
    <text evidence="2">The sequence shown here is derived from an EMBL/GenBank/DDBJ whole genome shotgun (WGS) entry which is preliminary data.</text>
</comment>
<dbReference type="GO" id="GO:0004519">
    <property type="term" value="F:endonuclease activity"/>
    <property type="evidence" value="ECO:0007669"/>
    <property type="project" value="UniProtKB-KW"/>
</dbReference>
<keyword evidence="3" id="KW-1185">Reference proteome</keyword>
<evidence type="ECO:0000259" key="1">
    <source>
        <dbReference type="Pfam" id="PF05685"/>
    </source>
</evidence>
<reference evidence="2 3" key="1">
    <citation type="submission" date="2023-07" db="EMBL/GenBank/DDBJ databases">
        <title>Sequencing the genomes of 1000 actinobacteria strains.</title>
        <authorList>
            <person name="Klenk H.-P."/>
        </authorList>
    </citation>
    <scope>NUCLEOTIDE SEQUENCE [LARGE SCALE GENOMIC DNA]</scope>
    <source>
        <strain evidence="2 3">DSM 44710</strain>
    </source>
</reference>
<dbReference type="Gene3D" id="3.90.1570.10">
    <property type="entry name" value="tt1808, chain A"/>
    <property type="match status" value="1"/>
</dbReference>
<dbReference type="EMBL" id="JAUSRA010000001">
    <property type="protein sequence ID" value="MDP9798661.1"/>
    <property type="molecule type" value="Genomic_DNA"/>
</dbReference>
<dbReference type="RefSeq" id="WP_306836719.1">
    <property type="nucleotide sequence ID" value="NZ_JAUSRA010000001.1"/>
</dbReference>
<name>A0ABT9N5F6_9ACTN</name>
<feature type="domain" description="Putative restriction endonuclease" evidence="1">
    <location>
        <begin position="23"/>
        <end position="179"/>
    </location>
</feature>
<dbReference type="Proteomes" id="UP001240984">
    <property type="component" value="Unassembled WGS sequence"/>
</dbReference>